<keyword evidence="8" id="KW-1133">Transmembrane helix</keyword>
<dbReference type="EC" id="2.7.13.3" evidence="3"/>
<evidence type="ECO:0000313" key="12">
    <source>
        <dbReference type="Proteomes" id="UP000198620"/>
    </source>
</evidence>
<dbReference type="InterPro" id="IPR003660">
    <property type="entry name" value="HAMP_dom"/>
</dbReference>
<keyword evidence="4" id="KW-0597">Phosphoprotein</keyword>
<gene>
    <name evidence="11" type="ORF">SAMN05216387_10299</name>
</gene>
<evidence type="ECO:0000256" key="6">
    <source>
        <dbReference type="ARBA" id="ARBA00022777"/>
    </source>
</evidence>
<dbReference type="InterPro" id="IPR036890">
    <property type="entry name" value="HATPase_C_sf"/>
</dbReference>
<dbReference type="Gene3D" id="3.30.565.10">
    <property type="entry name" value="Histidine kinase-like ATPase, C-terminal domain"/>
    <property type="match status" value="1"/>
</dbReference>
<dbReference type="InterPro" id="IPR050482">
    <property type="entry name" value="Sensor_HK_TwoCompSys"/>
</dbReference>
<keyword evidence="8" id="KW-0472">Membrane</keyword>
<dbReference type="InterPro" id="IPR011712">
    <property type="entry name" value="Sig_transdc_His_kin_sub3_dim/P"/>
</dbReference>
<feature type="domain" description="HAMP" evidence="10">
    <location>
        <begin position="246"/>
        <end position="298"/>
    </location>
</feature>
<dbReference type="SUPFAM" id="SSF158472">
    <property type="entry name" value="HAMP domain-like"/>
    <property type="match status" value="1"/>
</dbReference>
<evidence type="ECO:0000256" key="3">
    <source>
        <dbReference type="ARBA" id="ARBA00012438"/>
    </source>
</evidence>
<evidence type="ECO:0000313" key="11">
    <source>
        <dbReference type="EMBL" id="SEK59089.1"/>
    </source>
</evidence>
<dbReference type="STRING" id="1233.SAMN05216387_10299"/>
<evidence type="ECO:0000256" key="8">
    <source>
        <dbReference type="SAM" id="Phobius"/>
    </source>
</evidence>
<dbReference type="InterPro" id="IPR003594">
    <property type="entry name" value="HATPase_dom"/>
</dbReference>
<comment type="catalytic activity">
    <reaction evidence="1">
        <text>ATP + protein L-histidine = ADP + protein N-phospho-L-histidine.</text>
        <dbReference type="EC" id="2.7.13.3"/>
    </reaction>
</comment>
<feature type="transmembrane region" description="Helical" evidence="8">
    <location>
        <begin position="223"/>
        <end position="244"/>
    </location>
</feature>
<dbReference type="PROSITE" id="PS50109">
    <property type="entry name" value="HIS_KIN"/>
    <property type="match status" value="1"/>
</dbReference>
<evidence type="ECO:0000256" key="5">
    <source>
        <dbReference type="ARBA" id="ARBA00022679"/>
    </source>
</evidence>
<evidence type="ECO:0000259" key="9">
    <source>
        <dbReference type="PROSITE" id="PS50109"/>
    </source>
</evidence>
<dbReference type="SMART" id="SM00387">
    <property type="entry name" value="HATPase_c"/>
    <property type="match status" value="1"/>
</dbReference>
<evidence type="ECO:0000256" key="2">
    <source>
        <dbReference type="ARBA" id="ARBA00004370"/>
    </source>
</evidence>
<dbReference type="GO" id="GO:0046983">
    <property type="term" value="F:protein dimerization activity"/>
    <property type="evidence" value="ECO:0007669"/>
    <property type="project" value="InterPro"/>
</dbReference>
<organism evidence="11 12">
    <name type="scientific">Nitrosovibrio tenuis</name>
    <dbReference type="NCBI Taxonomy" id="1233"/>
    <lineage>
        <taxon>Bacteria</taxon>
        <taxon>Pseudomonadati</taxon>
        <taxon>Pseudomonadota</taxon>
        <taxon>Betaproteobacteria</taxon>
        <taxon>Nitrosomonadales</taxon>
        <taxon>Nitrosomonadaceae</taxon>
        <taxon>Nitrosovibrio</taxon>
    </lineage>
</organism>
<evidence type="ECO:0000256" key="7">
    <source>
        <dbReference type="ARBA" id="ARBA00023012"/>
    </source>
</evidence>
<dbReference type="PANTHER" id="PTHR24421">
    <property type="entry name" value="NITRATE/NITRITE SENSOR PROTEIN NARX-RELATED"/>
    <property type="match status" value="1"/>
</dbReference>
<keyword evidence="8" id="KW-0812">Transmembrane</keyword>
<keyword evidence="5" id="KW-0808">Transferase</keyword>
<dbReference type="RefSeq" id="WP_090827052.1">
    <property type="nucleotide sequence ID" value="NZ_FOBH01000002.1"/>
</dbReference>
<dbReference type="Pfam" id="PF00672">
    <property type="entry name" value="HAMP"/>
    <property type="match status" value="1"/>
</dbReference>
<dbReference type="CDD" id="cd06225">
    <property type="entry name" value="HAMP"/>
    <property type="match status" value="1"/>
</dbReference>
<dbReference type="GO" id="GO:0016020">
    <property type="term" value="C:membrane"/>
    <property type="evidence" value="ECO:0007669"/>
    <property type="project" value="UniProtKB-SubCell"/>
</dbReference>
<dbReference type="PROSITE" id="PS50885">
    <property type="entry name" value="HAMP"/>
    <property type="match status" value="1"/>
</dbReference>
<feature type="domain" description="Histidine kinase" evidence="9">
    <location>
        <begin position="461"/>
        <end position="655"/>
    </location>
</feature>
<accession>A0A1H7I9B2</accession>
<dbReference type="OrthoDB" id="9813412at2"/>
<dbReference type="Pfam" id="PF07730">
    <property type="entry name" value="HisKA_3"/>
    <property type="match status" value="1"/>
</dbReference>
<dbReference type="SUPFAM" id="SSF55874">
    <property type="entry name" value="ATPase domain of HSP90 chaperone/DNA topoisomerase II/histidine kinase"/>
    <property type="match status" value="1"/>
</dbReference>
<sequence length="660" mass="74729">MRIGLFTNFYFIFIVSVLSLLILLSSQALGTLDDITKAERQKYRSLQLANELFQSSEDLTKAARSYVITGDAIYEHFFFETLDIRNGKRPRPKDYSITYWNVNGPPAASALGNAISLMDLMRREGFSERELDLLQQSQKNSDNLVNLEKQAFAATKGLCGDRYGNFTIPCASGRDSAINLLFGERYKAEKAMIMAPISQFMLELDNRTQSRLSNLQSKFEQQILLILSVLCTALLVVAVATLYMRRNILRPLDHLSRQASSIAQGSYSTRCDISTHNEIAELGADFNTMAEAIEHEITKLKQVEESLRERLKEINCFYAIRRGMDSESLEEVCRTIFKQLIAAMKFSTITAIQIELDGRLFVSDQYDKNHIRELRKQIMVYGEAHGWIVVSYSEDQPFLLPEEQNLIDVVGDDLGKWLEHRQAEARILVEQELRVRDAAIRELAAHVERMREEDRKYIAREIHDELGQLLAALHLEISLLKSGVDREDNRNERLEIIRRNMSELVTKADQSVHNVAEHLRPASLGLGITSALKKLADEFRKHSGVNCVLQLAEESIDLDEDQTVAIFRIVQESLTNVTRHAEASCVEIHLSQTADDLIVEVRDNGKGFDPKGAIKGKSFGLLGMRERAAVLGGDIDITSMWQQGTVVSVCIPLKRNEENS</sequence>
<dbReference type="Gene3D" id="6.10.340.10">
    <property type="match status" value="1"/>
</dbReference>
<protein>
    <recommendedName>
        <fullName evidence="3">histidine kinase</fullName>
        <ecNumber evidence="3">2.7.13.3</ecNumber>
    </recommendedName>
</protein>
<dbReference type="EMBL" id="FOBH01000002">
    <property type="protein sequence ID" value="SEK59089.1"/>
    <property type="molecule type" value="Genomic_DNA"/>
</dbReference>
<dbReference type="Pfam" id="PF02518">
    <property type="entry name" value="HATPase_c"/>
    <property type="match status" value="1"/>
</dbReference>
<dbReference type="Gene3D" id="1.20.5.1930">
    <property type="match status" value="1"/>
</dbReference>
<evidence type="ECO:0000256" key="4">
    <source>
        <dbReference type="ARBA" id="ARBA00022553"/>
    </source>
</evidence>
<dbReference type="SMART" id="SM00304">
    <property type="entry name" value="HAMP"/>
    <property type="match status" value="1"/>
</dbReference>
<keyword evidence="6 11" id="KW-0418">Kinase</keyword>
<proteinExistence type="predicted"/>
<dbReference type="GO" id="GO:0000155">
    <property type="term" value="F:phosphorelay sensor kinase activity"/>
    <property type="evidence" value="ECO:0007669"/>
    <property type="project" value="InterPro"/>
</dbReference>
<name>A0A1H7I9B2_9PROT</name>
<dbReference type="PANTHER" id="PTHR24421:SF59">
    <property type="entry name" value="OXYGEN SENSOR HISTIDINE KINASE NREB"/>
    <property type="match status" value="1"/>
</dbReference>
<keyword evidence="12" id="KW-1185">Reference proteome</keyword>
<comment type="subcellular location">
    <subcellularLocation>
        <location evidence="2">Membrane</location>
    </subcellularLocation>
</comment>
<keyword evidence="7" id="KW-0902">Two-component regulatory system</keyword>
<evidence type="ECO:0000259" key="10">
    <source>
        <dbReference type="PROSITE" id="PS50885"/>
    </source>
</evidence>
<reference evidence="11 12" key="1">
    <citation type="submission" date="2016-10" db="EMBL/GenBank/DDBJ databases">
        <authorList>
            <person name="de Groot N.N."/>
        </authorList>
    </citation>
    <scope>NUCLEOTIDE SEQUENCE [LARGE SCALE GENOMIC DNA]</scope>
    <source>
        <strain evidence="11 12">Nv1</strain>
    </source>
</reference>
<dbReference type="InterPro" id="IPR005467">
    <property type="entry name" value="His_kinase_dom"/>
</dbReference>
<dbReference type="AlphaFoldDB" id="A0A1H7I9B2"/>
<dbReference type="Proteomes" id="UP000198620">
    <property type="component" value="Unassembled WGS sequence"/>
</dbReference>
<evidence type="ECO:0000256" key="1">
    <source>
        <dbReference type="ARBA" id="ARBA00000085"/>
    </source>
</evidence>
<dbReference type="CDD" id="cd16917">
    <property type="entry name" value="HATPase_UhpB-NarQ-NarX-like"/>
    <property type="match status" value="1"/>
</dbReference>